<dbReference type="PANTHER" id="PTHR10977">
    <property type="entry name" value="DIPHOSPHOMEVALONATE DECARBOXYLASE"/>
    <property type="match status" value="1"/>
</dbReference>
<evidence type="ECO:0000256" key="4">
    <source>
        <dbReference type="ARBA" id="ARBA00022741"/>
    </source>
</evidence>
<dbReference type="SUPFAM" id="SSF54211">
    <property type="entry name" value="Ribosomal protein S5 domain 2-like"/>
    <property type="match status" value="1"/>
</dbReference>
<evidence type="ECO:0000256" key="1">
    <source>
        <dbReference type="ARBA" id="ARBA00008831"/>
    </source>
</evidence>
<dbReference type="Pfam" id="PF18376">
    <property type="entry name" value="MDD_C"/>
    <property type="match status" value="1"/>
</dbReference>
<dbReference type="NCBIfam" id="TIGR01240">
    <property type="entry name" value="mevDPdecarb"/>
    <property type="match status" value="1"/>
</dbReference>
<evidence type="ECO:0000259" key="8">
    <source>
        <dbReference type="Pfam" id="PF18376"/>
    </source>
</evidence>
<name>A0A3B0WAH5_9ZZZZ</name>
<evidence type="ECO:0000256" key="6">
    <source>
        <dbReference type="ARBA" id="ARBA00023098"/>
    </source>
</evidence>
<feature type="non-terminal residue" evidence="10">
    <location>
        <position position="318"/>
    </location>
</feature>
<organism evidence="10">
    <name type="scientific">hydrothermal vent metagenome</name>
    <dbReference type="NCBI Taxonomy" id="652676"/>
    <lineage>
        <taxon>unclassified sequences</taxon>
        <taxon>metagenomes</taxon>
        <taxon>ecological metagenomes</taxon>
    </lineage>
</organism>
<dbReference type="PANTHER" id="PTHR10977:SF3">
    <property type="entry name" value="DIPHOSPHOMEVALONATE DECARBOXYLASE"/>
    <property type="match status" value="1"/>
</dbReference>
<accession>A0A3B0WAH5</accession>
<dbReference type="Pfam" id="PF22700">
    <property type="entry name" value="MVD-like_N"/>
    <property type="match status" value="1"/>
</dbReference>
<keyword evidence="5" id="KW-0067">ATP-binding</keyword>
<dbReference type="SUPFAM" id="SSF55060">
    <property type="entry name" value="GHMP Kinase, C-terminal domain"/>
    <property type="match status" value="1"/>
</dbReference>
<proteinExistence type="inferred from homology"/>
<evidence type="ECO:0000256" key="3">
    <source>
        <dbReference type="ARBA" id="ARBA00022516"/>
    </source>
</evidence>
<evidence type="ECO:0000313" key="10">
    <source>
        <dbReference type="EMBL" id="VAW49333.1"/>
    </source>
</evidence>
<sequence length="318" mass="35339">MSETFKQQQQFVHQVIGHSRTSNKLIPLNTHGHGVAPVNIALSKYWGKRDTVLNLPMNGSVSISLPGLGTKTTVTLQPITKKRPLPINHSIDQIQLNGETLDANNPFCIRLTAFLDLFRPENHAFQVNTHNTVPTAAGLASSASGYAALVLALNELFQWQLSLQKRSLLARLGSGSASRSLYSGFALWHKGQQADGLDSYAEPIETQWPELCIGLVKINVQQKPISSTTGMQNTVNTCDLYQSWPQQAEKNMQTILESIEQNNFEQLGQTAEHNALSMHATMMATWPPIVYWQPESLAAMQTVWQLRQQGIAVYFTMD</sequence>
<dbReference type="InterPro" id="IPR020568">
    <property type="entry name" value="Ribosomal_Su5_D2-typ_SF"/>
</dbReference>
<feature type="domain" description="Mvd1 C-terminal" evidence="8">
    <location>
        <begin position="218"/>
        <end position="308"/>
    </location>
</feature>
<dbReference type="InterPro" id="IPR029765">
    <property type="entry name" value="Mev_diP_decarb"/>
</dbReference>
<dbReference type="GO" id="GO:0005829">
    <property type="term" value="C:cytosol"/>
    <property type="evidence" value="ECO:0007669"/>
    <property type="project" value="InterPro"/>
</dbReference>
<dbReference type="EMBL" id="UOFB01000346">
    <property type="protein sequence ID" value="VAW49333.1"/>
    <property type="molecule type" value="Genomic_DNA"/>
</dbReference>
<keyword evidence="3" id="KW-0444">Lipid biosynthesis</keyword>
<dbReference type="PIRSF" id="PIRSF015950">
    <property type="entry name" value="Mev_P_decrbx"/>
    <property type="match status" value="1"/>
</dbReference>
<keyword evidence="7 10" id="KW-0456">Lyase</keyword>
<keyword evidence="4" id="KW-0547">Nucleotide-binding</keyword>
<keyword evidence="6" id="KW-0443">Lipid metabolism</keyword>
<reference evidence="10" key="1">
    <citation type="submission" date="2018-06" db="EMBL/GenBank/DDBJ databases">
        <authorList>
            <person name="Zhirakovskaya E."/>
        </authorList>
    </citation>
    <scope>NUCLEOTIDE SEQUENCE</scope>
</reference>
<evidence type="ECO:0000256" key="5">
    <source>
        <dbReference type="ARBA" id="ARBA00022840"/>
    </source>
</evidence>
<dbReference type="GO" id="GO:0005524">
    <property type="term" value="F:ATP binding"/>
    <property type="evidence" value="ECO:0007669"/>
    <property type="project" value="UniProtKB-KW"/>
</dbReference>
<dbReference type="AlphaFoldDB" id="A0A3B0WAH5"/>
<dbReference type="EC" id="4.1.1.33" evidence="2"/>
<dbReference type="InterPro" id="IPR053859">
    <property type="entry name" value="MVD-like_N"/>
</dbReference>
<dbReference type="InterPro" id="IPR041431">
    <property type="entry name" value="Mvd1_C"/>
</dbReference>
<dbReference type="Gene3D" id="3.30.70.890">
    <property type="entry name" value="GHMP kinase, C-terminal domain"/>
    <property type="match status" value="1"/>
</dbReference>
<dbReference type="GO" id="GO:0004163">
    <property type="term" value="F:diphosphomevalonate decarboxylase activity"/>
    <property type="evidence" value="ECO:0007669"/>
    <property type="project" value="UniProtKB-EC"/>
</dbReference>
<feature type="domain" description="Diphosphomevalonate decarboxylase-like N-terminal" evidence="9">
    <location>
        <begin position="36"/>
        <end position="201"/>
    </location>
</feature>
<gene>
    <name evidence="10" type="ORF">MNBD_GAMMA04-2000</name>
</gene>
<dbReference type="GO" id="GO:0019287">
    <property type="term" value="P:isopentenyl diphosphate biosynthetic process, mevalonate pathway"/>
    <property type="evidence" value="ECO:0007669"/>
    <property type="project" value="InterPro"/>
</dbReference>
<dbReference type="InterPro" id="IPR036554">
    <property type="entry name" value="GHMP_kinase_C_sf"/>
</dbReference>
<comment type="similarity">
    <text evidence="1">Belongs to the diphosphomevalonate decarboxylase family.</text>
</comment>
<dbReference type="InterPro" id="IPR005935">
    <property type="entry name" value="Mev_decarb"/>
</dbReference>
<evidence type="ECO:0000259" key="9">
    <source>
        <dbReference type="Pfam" id="PF22700"/>
    </source>
</evidence>
<dbReference type="Gene3D" id="3.30.230.10">
    <property type="match status" value="1"/>
</dbReference>
<evidence type="ECO:0000256" key="2">
    <source>
        <dbReference type="ARBA" id="ARBA00012296"/>
    </source>
</evidence>
<evidence type="ECO:0000256" key="7">
    <source>
        <dbReference type="ARBA" id="ARBA00023239"/>
    </source>
</evidence>
<dbReference type="InterPro" id="IPR014721">
    <property type="entry name" value="Ribsml_uS5_D2-typ_fold_subgr"/>
</dbReference>
<protein>
    <recommendedName>
        <fullName evidence="2">diphosphomevalonate decarboxylase</fullName>
        <ecNumber evidence="2">4.1.1.33</ecNumber>
    </recommendedName>
</protein>